<dbReference type="GO" id="GO:0046930">
    <property type="term" value="C:pore complex"/>
    <property type="evidence" value="ECO:0007669"/>
    <property type="project" value="UniProtKB-KW"/>
</dbReference>
<dbReference type="AlphaFoldDB" id="A0A1H6TVZ7"/>
<dbReference type="EMBL" id="FNZK01000001">
    <property type="protein sequence ID" value="SEI84181.1"/>
    <property type="molecule type" value="Genomic_DNA"/>
</dbReference>
<evidence type="ECO:0000256" key="15">
    <source>
        <dbReference type="SAM" id="SignalP"/>
    </source>
</evidence>
<comment type="subcellular location">
    <subcellularLocation>
        <location evidence="1">Cell outer membrane</location>
        <topology evidence="1">Multi-pass membrane protein</topology>
    </subcellularLocation>
</comment>
<dbReference type="PANTHER" id="PTHR33619">
    <property type="entry name" value="POLYSACCHARIDE EXPORT PROTEIN GFCE-RELATED"/>
    <property type="match status" value="1"/>
</dbReference>
<dbReference type="GO" id="GO:0015159">
    <property type="term" value="F:polysaccharide transmembrane transporter activity"/>
    <property type="evidence" value="ECO:0007669"/>
    <property type="project" value="InterPro"/>
</dbReference>
<dbReference type="Proteomes" id="UP000199662">
    <property type="component" value="Unassembled WGS sequence"/>
</dbReference>
<keyword evidence="9" id="KW-0406">Ion transport</keyword>
<keyword evidence="7 15" id="KW-0732">Signal</keyword>
<proteinExistence type="inferred from homology"/>
<dbReference type="GO" id="GO:0006811">
    <property type="term" value="P:monoatomic ion transport"/>
    <property type="evidence" value="ECO:0007669"/>
    <property type="project" value="UniProtKB-KW"/>
</dbReference>
<feature type="domain" description="Polysaccharide export protein N-terminal" evidence="16">
    <location>
        <begin position="54"/>
        <end position="151"/>
    </location>
</feature>
<evidence type="ECO:0000256" key="1">
    <source>
        <dbReference type="ARBA" id="ARBA00004571"/>
    </source>
</evidence>
<dbReference type="STRING" id="84035.SAMN05660742_101204"/>
<evidence type="ECO:0000256" key="8">
    <source>
        <dbReference type="ARBA" id="ARBA00023047"/>
    </source>
</evidence>
<evidence type="ECO:0000256" key="12">
    <source>
        <dbReference type="ARBA" id="ARBA00023139"/>
    </source>
</evidence>
<keyword evidence="11" id="KW-0472">Membrane</keyword>
<evidence type="ECO:0000256" key="14">
    <source>
        <dbReference type="ARBA" id="ARBA00023288"/>
    </source>
</evidence>
<dbReference type="Pfam" id="PF22461">
    <property type="entry name" value="SLBB_2"/>
    <property type="match status" value="1"/>
</dbReference>
<keyword evidence="12" id="KW-0564">Palmitate</keyword>
<keyword evidence="4" id="KW-1134">Transmembrane beta strand</keyword>
<dbReference type="Gene3D" id="3.10.560.10">
    <property type="entry name" value="Outer membrane lipoprotein wza domain like"/>
    <property type="match status" value="1"/>
</dbReference>
<keyword evidence="19" id="KW-1185">Reference proteome</keyword>
<dbReference type="InterPro" id="IPR049712">
    <property type="entry name" value="Poly_export"/>
</dbReference>
<evidence type="ECO:0000256" key="6">
    <source>
        <dbReference type="ARBA" id="ARBA00022692"/>
    </source>
</evidence>
<keyword evidence="14" id="KW-0449">Lipoprotein</keyword>
<keyword evidence="8" id="KW-0625">Polysaccharide transport</keyword>
<name>A0A1H6TVZ7_9FIRM</name>
<evidence type="ECO:0000259" key="16">
    <source>
        <dbReference type="Pfam" id="PF02563"/>
    </source>
</evidence>
<evidence type="ECO:0000313" key="19">
    <source>
        <dbReference type="Proteomes" id="UP000199662"/>
    </source>
</evidence>
<evidence type="ECO:0000256" key="11">
    <source>
        <dbReference type="ARBA" id="ARBA00023136"/>
    </source>
</evidence>
<dbReference type="PANTHER" id="PTHR33619:SF3">
    <property type="entry name" value="POLYSACCHARIDE EXPORT PROTEIN GFCE-RELATED"/>
    <property type="match status" value="1"/>
</dbReference>
<dbReference type="InterPro" id="IPR054765">
    <property type="entry name" value="SLBB_dom"/>
</dbReference>
<reference evidence="18 19" key="1">
    <citation type="submission" date="2016-10" db="EMBL/GenBank/DDBJ databases">
        <authorList>
            <person name="de Groot N.N."/>
        </authorList>
    </citation>
    <scope>NUCLEOTIDE SEQUENCE [LARGE SCALE GENOMIC DNA]</scope>
    <source>
        <strain evidence="18 19">DSM 2179</strain>
    </source>
</reference>
<dbReference type="GO" id="GO:0015288">
    <property type="term" value="F:porin activity"/>
    <property type="evidence" value="ECO:0007669"/>
    <property type="project" value="UniProtKB-KW"/>
</dbReference>
<keyword evidence="5" id="KW-0762">Sugar transport</keyword>
<keyword evidence="6" id="KW-0812">Transmembrane</keyword>
<accession>A0A1H6TVZ7</accession>
<feature type="domain" description="SLBB" evidence="17">
    <location>
        <begin position="157"/>
        <end position="239"/>
    </location>
</feature>
<comment type="similarity">
    <text evidence="2">Belongs to the BexD/CtrA/VexA family.</text>
</comment>
<evidence type="ECO:0000256" key="9">
    <source>
        <dbReference type="ARBA" id="ARBA00023065"/>
    </source>
</evidence>
<evidence type="ECO:0000256" key="2">
    <source>
        <dbReference type="ARBA" id="ARBA00009450"/>
    </source>
</evidence>
<sequence>MFNIIKRSILAGLLALTFAVANFSCAYAAQEEKPVELVANDQFKIAQLGAGQLTDEYRLSKYDVINIMIVGFSNTFGVSNSDNSVGISSTQSATTTETLGANDIMIGPDGYAQLPYAGAVKLAGLTVKEATDVLSQKLSEYIKIPSMSVMIKRYGPRKVYVMGEVKKPGIQELTVDSMNVFAAVSSASGVATHGRPKHIQVLRSIGDTMYYKEVNIDAFIKKHDLSQNLALQDGDIVYVPASNKIDITEDILPLVSLYGVYRGLTN</sequence>
<evidence type="ECO:0000256" key="4">
    <source>
        <dbReference type="ARBA" id="ARBA00022452"/>
    </source>
</evidence>
<evidence type="ECO:0000256" key="10">
    <source>
        <dbReference type="ARBA" id="ARBA00023114"/>
    </source>
</evidence>
<keyword evidence="13" id="KW-0998">Cell outer membrane</keyword>
<organism evidence="18 19">
    <name type="scientific">Propionispira arboris</name>
    <dbReference type="NCBI Taxonomy" id="84035"/>
    <lineage>
        <taxon>Bacteria</taxon>
        <taxon>Bacillati</taxon>
        <taxon>Bacillota</taxon>
        <taxon>Negativicutes</taxon>
        <taxon>Selenomonadales</taxon>
        <taxon>Selenomonadaceae</taxon>
        <taxon>Propionispira</taxon>
    </lineage>
</organism>
<feature type="signal peptide" evidence="15">
    <location>
        <begin position="1"/>
        <end position="28"/>
    </location>
</feature>
<evidence type="ECO:0000256" key="5">
    <source>
        <dbReference type="ARBA" id="ARBA00022597"/>
    </source>
</evidence>
<evidence type="ECO:0000256" key="13">
    <source>
        <dbReference type="ARBA" id="ARBA00023237"/>
    </source>
</evidence>
<evidence type="ECO:0000256" key="3">
    <source>
        <dbReference type="ARBA" id="ARBA00022448"/>
    </source>
</evidence>
<dbReference type="Gene3D" id="3.30.1950.10">
    <property type="entry name" value="wza like domain"/>
    <property type="match status" value="1"/>
</dbReference>
<protein>
    <submittedName>
        <fullName evidence="18">Polysaccharide export outer membrane protein</fullName>
    </submittedName>
</protein>
<keyword evidence="10" id="KW-0626">Porin</keyword>
<dbReference type="GO" id="GO:0009279">
    <property type="term" value="C:cell outer membrane"/>
    <property type="evidence" value="ECO:0007669"/>
    <property type="project" value="UniProtKB-SubCell"/>
</dbReference>
<evidence type="ECO:0000313" key="18">
    <source>
        <dbReference type="EMBL" id="SEI84181.1"/>
    </source>
</evidence>
<dbReference type="Pfam" id="PF02563">
    <property type="entry name" value="Poly_export"/>
    <property type="match status" value="1"/>
</dbReference>
<evidence type="ECO:0000256" key="7">
    <source>
        <dbReference type="ARBA" id="ARBA00022729"/>
    </source>
</evidence>
<keyword evidence="3" id="KW-0813">Transport</keyword>
<gene>
    <name evidence="18" type="ORF">SAMN05660742_101204</name>
</gene>
<evidence type="ECO:0000259" key="17">
    <source>
        <dbReference type="Pfam" id="PF22461"/>
    </source>
</evidence>
<feature type="chain" id="PRO_5011754465" evidence="15">
    <location>
        <begin position="29"/>
        <end position="266"/>
    </location>
</feature>
<dbReference type="InterPro" id="IPR003715">
    <property type="entry name" value="Poly_export_N"/>
</dbReference>